<organism evidence="3 4">
    <name type="scientific">Aedes albopictus</name>
    <name type="common">Asian tiger mosquito</name>
    <name type="synonym">Stegomyia albopicta</name>
    <dbReference type="NCBI Taxonomy" id="7160"/>
    <lineage>
        <taxon>Eukaryota</taxon>
        <taxon>Metazoa</taxon>
        <taxon>Ecdysozoa</taxon>
        <taxon>Arthropoda</taxon>
        <taxon>Hexapoda</taxon>
        <taxon>Insecta</taxon>
        <taxon>Pterygota</taxon>
        <taxon>Neoptera</taxon>
        <taxon>Endopterygota</taxon>
        <taxon>Diptera</taxon>
        <taxon>Nematocera</taxon>
        <taxon>Culicoidea</taxon>
        <taxon>Culicidae</taxon>
        <taxon>Culicinae</taxon>
        <taxon>Aedini</taxon>
        <taxon>Aedes</taxon>
        <taxon>Stegomyia</taxon>
    </lineage>
</organism>
<proteinExistence type="predicted"/>
<evidence type="ECO:0008006" key="5">
    <source>
        <dbReference type="Google" id="ProtNLM"/>
    </source>
</evidence>
<evidence type="ECO:0000256" key="1">
    <source>
        <dbReference type="SAM" id="MobiDB-lite"/>
    </source>
</evidence>
<feature type="region of interest" description="Disordered" evidence="1">
    <location>
        <begin position="66"/>
        <end position="127"/>
    </location>
</feature>
<evidence type="ECO:0000313" key="3">
    <source>
        <dbReference type="EnsemblMetazoa" id="AALFPA23_004268.P5128"/>
    </source>
</evidence>
<feature type="compositionally biased region" description="Basic and acidic residues" evidence="1">
    <location>
        <begin position="87"/>
        <end position="99"/>
    </location>
</feature>
<feature type="signal peptide" evidence="2">
    <location>
        <begin position="1"/>
        <end position="20"/>
    </location>
</feature>
<dbReference type="Proteomes" id="UP000069940">
    <property type="component" value="Unassembled WGS sequence"/>
</dbReference>
<sequence length="127" mass="13830">MNAMQISFLIMAVMAVTTLAVPFDFFQVSGFDESNNRQNFEDVPSSVDQPGREVAVAEQAREFQIEFEPNPQEEVRRGAAIEEELSRDDSAANSAHEEGNASSASSSSAVMSINQRRVAVDSVKGSQ</sequence>
<feature type="chain" id="PRO_5045706628" description="Secreted protein" evidence="2">
    <location>
        <begin position="21"/>
        <end position="127"/>
    </location>
</feature>
<protein>
    <recommendedName>
        <fullName evidence="5">Secreted protein</fullName>
    </recommendedName>
</protein>
<dbReference type="EnsemblMetazoa" id="AALFPA23_004268.R5128">
    <property type="protein sequence ID" value="AALFPA23_004268.P5128"/>
    <property type="gene ID" value="AALFPA23_004268"/>
</dbReference>
<dbReference type="GeneID" id="115269714"/>
<reference evidence="4" key="1">
    <citation type="journal article" date="2015" name="Proc. Natl. Acad. Sci. U.S.A.">
        <title>Genome sequence of the Asian Tiger mosquito, Aedes albopictus, reveals insights into its biology, genetics, and evolution.</title>
        <authorList>
            <person name="Chen X.G."/>
            <person name="Jiang X."/>
            <person name="Gu J."/>
            <person name="Xu M."/>
            <person name="Wu Y."/>
            <person name="Deng Y."/>
            <person name="Zhang C."/>
            <person name="Bonizzoni M."/>
            <person name="Dermauw W."/>
            <person name="Vontas J."/>
            <person name="Armbruster P."/>
            <person name="Huang X."/>
            <person name="Yang Y."/>
            <person name="Zhang H."/>
            <person name="He W."/>
            <person name="Peng H."/>
            <person name="Liu Y."/>
            <person name="Wu K."/>
            <person name="Chen J."/>
            <person name="Lirakis M."/>
            <person name="Topalis P."/>
            <person name="Van Leeuwen T."/>
            <person name="Hall A.B."/>
            <person name="Jiang X."/>
            <person name="Thorpe C."/>
            <person name="Mueller R.L."/>
            <person name="Sun C."/>
            <person name="Waterhouse R.M."/>
            <person name="Yan G."/>
            <person name="Tu Z.J."/>
            <person name="Fang X."/>
            <person name="James A.A."/>
        </authorList>
    </citation>
    <scope>NUCLEOTIDE SEQUENCE [LARGE SCALE GENOMIC DNA]</scope>
    <source>
        <strain evidence="4">Foshan</strain>
    </source>
</reference>
<keyword evidence="2" id="KW-0732">Signal</keyword>
<feature type="compositionally biased region" description="Low complexity" evidence="1">
    <location>
        <begin position="100"/>
        <end position="109"/>
    </location>
</feature>
<accession>A0ABM1XZD9</accession>
<reference evidence="3" key="2">
    <citation type="submission" date="2025-05" db="UniProtKB">
        <authorList>
            <consortium name="EnsemblMetazoa"/>
        </authorList>
    </citation>
    <scope>IDENTIFICATION</scope>
    <source>
        <strain evidence="3">Foshan</strain>
    </source>
</reference>
<evidence type="ECO:0000256" key="2">
    <source>
        <dbReference type="SAM" id="SignalP"/>
    </source>
</evidence>
<name>A0ABM1XZD9_AEDAL</name>
<dbReference type="RefSeq" id="XP_029734396.1">
    <property type="nucleotide sequence ID" value="XM_029878536.2"/>
</dbReference>
<evidence type="ECO:0000313" key="4">
    <source>
        <dbReference type="Proteomes" id="UP000069940"/>
    </source>
</evidence>
<keyword evidence="4" id="KW-1185">Reference proteome</keyword>